<dbReference type="RefSeq" id="WP_142790532.1">
    <property type="nucleotide sequence ID" value="NZ_VJMZ01000001.1"/>
</dbReference>
<evidence type="ECO:0000259" key="2">
    <source>
        <dbReference type="PROSITE" id="PS50943"/>
    </source>
</evidence>
<keyword evidence="4" id="KW-1185">Reference proteome</keyword>
<dbReference type="PROSITE" id="PS50943">
    <property type="entry name" value="HTH_CROC1"/>
    <property type="match status" value="1"/>
</dbReference>
<dbReference type="GO" id="GO:0003700">
    <property type="term" value="F:DNA-binding transcription factor activity"/>
    <property type="evidence" value="ECO:0007669"/>
    <property type="project" value="TreeGrafter"/>
</dbReference>
<accession>A0A549YHM7</accession>
<keyword evidence="1" id="KW-0238">DNA-binding</keyword>
<dbReference type="PANTHER" id="PTHR46797">
    <property type="entry name" value="HTH-TYPE TRANSCRIPTIONAL REGULATOR"/>
    <property type="match status" value="1"/>
</dbReference>
<evidence type="ECO:0000313" key="4">
    <source>
        <dbReference type="Proteomes" id="UP000319280"/>
    </source>
</evidence>
<dbReference type="CDD" id="cd00093">
    <property type="entry name" value="HTH_XRE"/>
    <property type="match status" value="1"/>
</dbReference>
<name>A0A549YHM7_9BACI</name>
<protein>
    <submittedName>
        <fullName evidence="3">Helix-turn-helix transcriptional regulator</fullName>
    </submittedName>
</protein>
<sequence>MNEKKINVGKFIKKYREEKEMSLRALSEITGISFSHVSKIERGEHTPSKETISIIANKLDLDENELLIMSGYTPNDRVYEFYANYESEEIKELKELLNDPQTELMFNNWRNMTDEERREVLDTIEYLHFKRKKGKN</sequence>
<reference evidence="3 4" key="1">
    <citation type="submission" date="2019-07" db="EMBL/GenBank/DDBJ databases">
        <title>Genomic analysis of Lentibacillus sp. NKC851-2.</title>
        <authorList>
            <person name="Oh Y.J."/>
        </authorList>
    </citation>
    <scope>NUCLEOTIDE SEQUENCE [LARGE SCALE GENOMIC DNA]</scope>
    <source>
        <strain evidence="3 4">NKC851-2</strain>
    </source>
</reference>
<dbReference type="SMART" id="SM00530">
    <property type="entry name" value="HTH_XRE"/>
    <property type="match status" value="1"/>
</dbReference>
<dbReference type="EMBL" id="VJMZ01000001">
    <property type="protein sequence ID" value="TRM11392.1"/>
    <property type="molecule type" value="Genomic_DNA"/>
</dbReference>
<comment type="caution">
    <text evidence="3">The sequence shown here is derived from an EMBL/GenBank/DDBJ whole genome shotgun (WGS) entry which is preliminary data.</text>
</comment>
<dbReference type="InterPro" id="IPR001387">
    <property type="entry name" value="Cro/C1-type_HTH"/>
</dbReference>
<proteinExistence type="predicted"/>
<dbReference type="InterPro" id="IPR010982">
    <property type="entry name" value="Lambda_DNA-bd_dom_sf"/>
</dbReference>
<evidence type="ECO:0000256" key="1">
    <source>
        <dbReference type="ARBA" id="ARBA00023125"/>
    </source>
</evidence>
<dbReference type="AlphaFoldDB" id="A0A549YHM7"/>
<dbReference type="Pfam" id="PF01381">
    <property type="entry name" value="HTH_3"/>
    <property type="match status" value="1"/>
</dbReference>
<dbReference type="GO" id="GO:0005829">
    <property type="term" value="C:cytosol"/>
    <property type="evidence" value="ECO:0007669"/>
    <property type="project" value="TreeGrafter"/>
</dbReference>
<dbReference type="Proteomes" id="UP000319280">
    <property type="component" value="Unassembled WGS sequence"/>
</dbReference>
<gene>
    <name evidence="3" type="ORF">FH966_06605</name>
</gene>
<evidence type="ECO:0000313" key="3">
    <source>
        <dbReference type="EMBL" id="TRM11392.1"/>
    </source>
</evidence>
<dbReference type="Gene3D" id="1.10.260.40">
    <property type="entry name" value="lambda repressor-like DNA-binding domains"/>
    <property type="match status" value="1"/>
</dbReference>
<organism evidence="3 4">
    <name type="scientific">Lentibacillus cibarius</name>
    <dbReference type="NCBI Taxonomy" id="2583219"/>
    <lineage>
        <taxon>Bacteria</taxon>
        <taxon>Bacillati</taxon>
        <taxon>Bacillota</taxon>
        <taxon>Bacilli</taxon>
        <taxon>Bacillales</taxon>
        <taxon>Bacillaceae</taxon>
        <taxon>Lentibacillus</taxon>
    </lineage>
</organism>
<dbReference type="InterPro" id="IPR050807">
    <property type="entry name" value="TransReg_Diox_bact_type"/>
</dbReference>
<dbReference type="PANTHER" id="PTHR46797:SF1">
    <property type="entry name" value="METHYLPHOSPHONATE SYNTHASE"/>
    <property type="match status" value="1"/>
</dbReference>
<dbReference type="SUPFAM" id="SSF47413">
    <property type="entry name" value="lambda repressor-like DNA-binding domains"/>
    <property type="match status" value="1"/>
</dbReference>
<feature type="domain" description="HTH cro/C1-type" evidence="2">
    <location>
        <begin position="12"/>
        <end position="66"/>
    </location>
</feature>
<dbReference type="GO" id="GO:0003677">
    <property type="term" value="F:DNA binding"/>
    <property type="evidence" value="ECO:0007669"/>
    <property type="project" value="UniProtKB-KW"/>
</dbReference>